<protein>
    <submittedName>
        <fullName evidence="1">Uncharacterized protein</fullName>
    </submittedName>
</protein>
<dbReference type="EMBL" id="CP018099">
    <property type="protein sequence ID" value="APF20119.1"/>
    <property type="molecule type" value="Genomic_DNA"/>
</dbReference>
<accession>A0A1J1CBQ8</accession>
<sequence length="53" mass="6020">MRNLLTPIKNDLALKSRICHPGLLSLPCHSDPALEEEDAQFVFKEFLGLTRKL</sequence>
<proteinExistence type="predicted"/>
<name>A0A1J1CBQ8_CALAY</name>
<dbReference type="AlphaFoldDB" id="A0A1J1CBQ8"/>
<organism evidence="1 2">
    <name type="scientific">Caldithrix abyssi DSM 13497</name>
    <dbReference type="NCBI Taxonomy" id="880073"/>
    <lineage>
        <taxon>Bacteria</taxon>
        <taxon>Pseudomonadati</taxon>
        <taxon>Calditrichota</taxon>
        <taxon>Calditrichia</taxon>
        <taxon>Calditrichales</taxon>
        <taxon>Calditrichaceae</taxon>
        <taxon>Caldithrix</taxon>
    </lineage>
</organism>
<dbReference type="KEGG" id="caby:Cabys_3371"/>
<evidence type="ECO:0000313" key="1">
    <source>
        <dbReference type="EMBL" id="APF20119.1"/>
    </source>
</evidence>
<evidence type="ECO:0000313" key="2">
    <source>
        <dbReference type="Proteomes" id="UP000183868"/>
    </source>
</evidence>
<dbReference type="Proteomes" id="UP000183868">
    <property type="component" value="Chromosome"/>
</dbReference>
<gene>
    <name evidence="1" type="ORF">Cabys_3371</name>
</gene>
<reference evidence="1 2" key="1">
    <citation type="submission" date="2016-11" db="EMBL/GenBank/DDBJ databases">
        <title>Genomic analysis of Caldithrix abyssi and proposal of a novel bacterial phylum Caldithrichaeota.</title>
        <authorList>
            <person name="Kublanov I."/>
            <person name="Sigalova O."/>
            <person name="Gavrilov S."/>
            <person name="Lebedinsky A."/>
            <person name="Ivanova N."/>
            <person name="Daum C."/>
            <person name="Reddy T."/>
            <person name="Klenk H.P."/>
            <person name="Goker M."/>
            <person name="Reva O."/>
            <person name="Miroshnichenko M."/>
            <person name="Kyprides N."/>
            <person name="Woyke T."/>
            <person name="Gelfand M."/>
        </authorList>
    </citation>
    <scope>NUCLEOTIDE SEQUENCE [LARGE SCALE GENOMIC DNA]</scope>
    <source>
        <strain evidence="1 2">LF13</strain>
    </source>
</reference>